<proteinExistence type="inferred from homology"/>
<keyword evidence="3" id="KW-0560">Oxidoreductase</keyword>
<dbReference type="GO" id="GO:0016491">
    <property type="term" value="F:oxidoreductase activity"/>
    <property type="evidence" value="ECO:0007669"/>
    <property type="project" value="UniProtKB-KW"/>
</dbReference>
<dbReference type="AlphaFoldDB" id="A0AA38R702"/>
<dbReference type="InterPro" id="IPR036291">
    <property type="entry name" value="NAD(P)-bd_dom_sf"/>
</dbReference>
<dbReference type="PANTHER" id="PTHR43477:SF1">
    <property type="entry name" value="DIHYDROANTICAPSIN 7-DEHYDROGENASE"/>
    <property type="match status" value="1"/>
</dbReference>
<dbReference type="Pfam" id="PF23441">
    <property type="entry name" value="SDR"/>
    <property type="match status" value="1"/>
</dbReference>
<dbReference type="PANTHER" id="PTHR43477">
    <property type="entry name" value="DIHYDROANTICAPSIN 7-DEHYDROGENASE"/>
    <property type="match status" value="1"/>
</dbReference>
<evidence type="ECO:0000256" key="2">
    <source>
        <dbReference type="ARBA" id="ARBA00022857"/>
    </source>
</evidence>
<evidence type="ECO:0000313" key="4">
    <source>
        <dbReference type="EMBL" id="KAJ9137864.1"/>
    </source>
</evidence>
<dbReference type="Gene3D" id="3.40.50.720">
    <property type="entry name" value="NAD(P)-binding Rossmann-like Domain"/>
    <property type="match status" value="1"/>
</dbReference>
<comment type="caution">
    <text evidence="4">The sequence shown here is derived from an EMBL/GenBank/DDBJ whole genome shotgun (WGS) entry which is preliminary data.</text>
</comment>
<comment type="similarity">
    <text evidence="1">Belongs to the short-chain dehydrogenases/reductases (SDR) family.</text>
</comment>
<dbReference type="InterPro" id="IPR057571">
    <property type="entry name" value="SDR_PhqE-like"/>
</dbReference>
<organism evidence="4 5">
    <name type="scientific">Pleurostoma richardsiae</name>
    <dbReference type="NCBI Taxonomy" id="41990"/>
    <lineage>
        <taxon>Eukaryota</taxon>
        <taxon>Fungi</taxon>
        <taxon>Dikarya</taxon>
        <taxon>Ascomycota</taxon>
        <taxon>Pezizomycotina</taxon>
        <taxon>Sordariomycetes</taxon>
        <taxon>Sordariomycetidae</taxon>
        <taxon>Calosphaeriales</taxon>
        <taxon>Pleurostomataceae</taxon>
        <taxon>Pleurostoma</taxon>
    </lineage>
</organism>
<dbReference type="PRINTS" id="PR00081">
    <property type="entry name" value="GDHRDH"/>
</dbReference>
<evidence type="ECO:0000256" key="1">
    <source>
        <dbReference type="ARBA" id="ARBA00006484"/>
    </source>
</evidence>
<dbReference type="Proteomes" id="UP001174694">
    <property type="component" value="Unassembled WGS sequence"/>
</dbReference>
<protein>
    <submittedName>
        <fullName evidence="4">NAD(P)-binding protein</fullName>
    </submittedName>
</protein>
<keyword evidence="2" id="KW-0521">NADP</keyword>
<dbReference type="InterPro" id="IPR051122">
    <property type="entry name" value="SDR_DHRS6-like"/>
</dbReference>
<accession>A0AA38R702</accession>
<dbReference type="EMBL" id="JANBVO010000032">
    <property type="protein sequence ID" value="KAJ9137864.1"/>
    <property type="molecule type" value="Genomic_DNA"/>
</dbReference>
<gene>
    <name evidence="4" type="ORF">NKR23_g8824</name>
</gene>
<reference evidence="4" key="1">
    <citation type="submission" date="2022-07" db="EMBL/GenBank/DDBJ databases">
        <title>Fungi with potential for degradation of polypropylene.</title>
        <authorList>
            <person name="Gostincar C."/>
        </authorList>
    </citation>
    <scope>NUCLEOTIDE SEQUENCE</scope>
    <source>
        <strain evidence="4">EXF-13308</strain>
    </source>
</reference>
<name>A0AA38R702_9PEZI</name>
<keyword evidence="5" id="KW-1185">Reference proteome</keyword>
<dbReference type="SUPFAM" id="SSF51735">
    <property type="entry name" value="NAD(P)-binding Rossmann-fold domains"/>
    <property type="match status" value="1"/>
</dbReference>
<dbReference type="InterPro" id="IPR002347">
    <property type="entry name" value="SDR_fam"/>
</dbReference>
<evidence type="ECO:0000313" key="5">
    <source>
        <dbReference type="Proteomes" id="UP001174694"/>
    </source>
</evidence>
<sequence length="258" mass="26594">MPSITGQFILVIGGSSGIGAGVAKLALAEGLRVAIASSNPIRVANAVKSLQAACPGGDITGYTCDLKQADVEAGLEKLLTEVTAAAGTAGQPRLLDHVICTANVPDIKPVAQADAEYLRAVAQGCVTPTILLAKLAPRFLNKSVRSSIIYTGGAVADRPRPPYTMGSFMAAGMQGVVRSLALELAPALRVNMVQPGATDTELWGAGEQRAQLREAVTKMALLGKPGTAEEVAEAYMYLMKDSNATGSCVKTDGGVLLQ</sequence>
<evidence type="ECO:0000256" key="3">
    <source>
        <dbReference type="ARBA" id="ARBA00023002"/>
    </source>
</evidence>
<dbReference type="CDD" id="cd05233">
    <property type="entry name" value="SDR_c"/>
    <property type="match status" value="1"/>
</dbReference>